<sequence>MLHTNAYVSSSAFFISHLSVCFHPLNFGDYPMSVYEACLFDQSRQYSEILSLQKKIFN</sequence>
<proteinExistence type="evidence at transcript level"/>
<accession>Q9N020</accession>
<reference evidence="1" key="1">
    <citation type="submission" date="2000-07" db="EMBL/GenBank/DDBJ databases">
        <title>Isolation of full-length cDNA clones from macaque brain cDNA libraries.</title>
        <authorList>
            <person name="Osada N."/>
            <person name="Hida M."/>
            <person name="Kusuda J."/>
            <person name="Tanuma R."/>
            <person name="Iseki K."/>
            <person name="Hirai M."/>
            <person name="Terao K."/>
            <person name="Suzuki Y."/>
            <person name="Sugano S."/>
            <person name="Hashimoto K."/>
        </authorList>
    </citation>
    <scope>NUCLEOTIDE SEQUENCE</scope>
    <source>
        <tissue evidence="1">Cerebellum cortex</tissue>
    </source>
</reference>
<evidence type="ECO:0000313" key="1">
    <source>
        <dbReference type="EMBL" id="BAB03545.1"/>
    </source>
</evidence>
<dbReference type="AlphaFoldDB" id="Q9N020"/>
<dbReference type="EMBL" id="AB046627">
    <property type="protein sequence ID" value="BAB03545.1"/>
    <property type="molecule type" value="mRNA"/>
</dbReference>
<name>Q9N020_MACFA</name>
<organism evidence="1">
    <name type="scientific">Macaca fascicularis</name>
    <name type="common">Crab-eating macaque</name>
    <name type="synonym">Cynomolgus monkey</name>
    <dbReference type="NCBI Taxonomy" id="9541"/>
    <lineage>
        <taxon>Eukaryota</taxon>
        <taxon>Metazoa</taxon>
        <taxon>Chordata</taxon>
        <taxon>Craniata</taxon>
        <taxon>Vertebrata</taxon>
        <taxon>Euteleostomi</taxon>
        <taxon>Mammalia</taxon>
        <taxon>Eutheria</taxon>
        <taxon>Euarchontoglires</taxon>
        <taxon>Primates</taxon>
        <taxon>Haplorrhini</taxon>
        <taxon>Catarrhini</taxon>
        <taxon>Cercopithecidae</taxon>
        <taxon>Cercopithecinae</taxon>
        <taxon>Macaca</taxon>
    </lineage>
</organism>
<protein>
    <submittedName>
        <fullName evidence="1">Uncharacterized protein</fullName>
    </submittedName>
</protein>